<evidence type="ECO:0000256" key="1">
    <source>
        <dbReference type="SAM" id="MobiDB-lite"/>
    </source>
</evidence>
<sequence length="212" mass="24481">MADTDGVIHYSDETFMEEVQNTNAILTNSAKSFVIKEAEKRFKNLRSAYTRFLRKIKNMLLGSGRDDLTKHETYKGMEWLRPYIDHRSSKTNLHKAKRQKVTNVDVLAKADSESKTRGANNTSIGLNSDEEHSLTEETYSIEGMHDLVDKSDVQTLRDMISETDDDITIGDKIDADFVPKSNKSKGMKESKRQQKWKWTKCFTMLQSQFKRN</sequence>
<dbReference type="AlphaFoldDB" id="A0A6S7H807"/>
<proteinExistence type="predicted"/>
<dbReference type="OrthoDB" id="5990449at2759"/>
<gene>
    <name evidence="2" type="ORF">PACLA_8A059289</name>
</gene>
<name>A0A6S7H807_PARCT</name>
<keyword evidence="3" id="KW-1185">Reference proteome</keyword>
<feature type="region of interest" description="Disordered" evidence="1">
    <location>
        <begin position="112"/>
        <end position="131"/>
    </location>
</feature>
<evidence type="ECO:0000313" key="3">
    <source>
        <dbReference type="Proteomes" id="UP001152795"/>
    </source>
</evidence>
<evidence type="ECO:0000313" key="2">
    <source>
        <dbReference type="EMBL" id="CAB4001925.1"/>
    </source>
</evidence>
<dbReference type="Proteomes" id="UP001152795">
    <property type="component" value="Unassembled WGS sequence"/>
</dbReference>
<dbReference type="EMBL" id="CACRXK020004210">
    <property type="protein sequence ID" value="CAB4001925.1"/>
    <property type="molecule type" value="Genomic_DNA"/>
</dbReference>
<reference evidence="2" key="1">
    <citation type="submission" date="2020-04" db="EMBL/GenBank/DDBJ databases">
        <authorList>
            <person name="Alioto T."/>
            <person name="Alioto T."/>
            <person name="Gomez Garrido J."/>
        </authorList>
    </citation>
    <scope>NUCLEOTIDE SEQUENCE</scope>
    <source>
        <strain evidence="2">A484AB</strain>
    </source>
</reference>
<accession>A0A6S7H807</accession>
<feature type="compositionally biased region" description="Polar residues" evidence="1">
    <location>
        <begin position="117"/>
        <end position="126"/>
    </location>
</feature>
<protein>
    <submittedName>
        <fullName evidence="2">Uncharacterized protein</fullName>
    </submittedName>
</protein>
<comment type="caution">
    <text evidence="2">The sequence shown here is derived from an EMBL/GenBank/DDBJ whole genome shotgun (WGS) entry which is preliminary data.</text>
</comment>
<organism evidence="2 3">
    <name type="scientific">Paramuricea clavata</name>
    <name type="common">Red gorgonian</name>
    <name type="synonym">Violescent sea-whip</name>
    <dbReference type="NCBI Taxonomy" id="317549"/>
    <lineage>
        <taxon>Eukaryota</taxon>
        <taxon>Metazoa</taxon>
        <taxon>Cnidaria</taxon>
        <taxon>Anthozoa</taxon>
        <taxon>Octocorallia</taxon>
        <taxon>Malacalcyonacea</taxon>
        <taxon>Plexauridae</taxon>
        <taxon>Paramuricea</taxon>
    </lineage>
</organism>